<dbReference type="Proteomes" id="UP000652681">
    <property type="component" value="Unassembled WGS sequence"/>
</dbReference>
<keyword evidence="1 3" id="KW-0808">Transferase</keyword>
<gene>
    <name evidence="3" type="ORF">H9Y05_05500</name>
</gene>
<dbReference type="AlphaFoldDB" id="A0A8J6PNU2"/>
<evidence type="ECO:0000313" key="4">
    <source>
        <dbReference type="Proteomes" id="UP000652681"/>
    </source>
</evidence>
<dbReference type="Gene3D" id="3.90.470.20">
    <property type="entry name" value="4'-phosphopantetheinyl transferase domain"/>
    <property type="match status" value="1"/>
</dbReference>
<evidence type="ECO:0000256" key="1">
    <source>
        <dbReference type="ARBA" id="ARBA00022679"/>
    </source>
</evidence>
<dbReference type="GO" id="GO:0008897">
    <property type="term" value="F:holo-[acyl-carrier-protein] synthase activity"/>
    <property type="evidence" value="ECO:0007669"/>
    <property type="project" value="InterPro"/>
</dbReference>
<accession>A0A8J6PNU2</accession>
<dbReference type="GO" id="GO:0000287">
    <property type="term" value="F:magnesium ion binding"/>
    <property type="evidence" value="ECO:0007669"/>
    <property type="project" value="InterPro"/>
</dbReference>
<organism evidence="3 4">
    <name type="scientific">Taishania pollutisoli</name>
    <dbReference type="NCBI Taxonomy" id="2766479"/>
    <lineage>
        <taxon>Bacteria</taxon>
        <taxon>Pseudomonadati</taxon>
        <taxon>Bacteroidota</taxon>
        <taxon>Flavobacteriia</taxon>
        <taxon>Flavobacteriales</taxon>
        <taxon>Crocinitomicaceae</taxon>
        <taxon>Taishania</taxon>
    </lineage>
</organism>
<sequence length="184" mass="21323">MFVQFPDSLKQGRPFLSIRRMEDYEQCLKKGEHKRELEQRGVRTSLLELGFDTSVLYRESGQPYLEHYPELFVSISHSKGWFAVYVSSHPVGIDIEVENPRIKEGASYFVNEQEQSFVGSLTDLHLIWGAKEAFYKLKEGMIPDLKNEVTLLAIEPGNRLQVEFGEEVYTLYYHRENGVTLVLT</sequence>
<evidence type="ECO:0000313" key="3">
    <source>
        <dbReference type="EMBL" id="MBC9811928.1"/>
    </source>
</evidence>
<dbReference type="InterPro" id="IPR008278">
    <property type="entry name" value="4-PPantetheinyl_Trfase_dom"/>
</dbReference>
<keyword evidence="4" id="KW-1185">Reference proteome</keyword>
<dbReference type="InterPro" id="IPR037143">
    <property type="entry name" value="4-PPantetheinyl_Trfase_dom_sf"/>
</dbReference>
<name>A0A8J6PNU2_9FLAO</name>
<comment type="caution">
    <text evidence="3">The sequence shown here is derived from an EMBL/GenBank/DDBJ whole genome shotgun (WGS) entry which is preliminary data.</text>
</comment>
<dbReference type="Pfam" id="PF01648">
    <property type="entry name" value="ACPS"/>
    <property type="match status" value="1"/>
</dbReference>
<feature type="domain" description="4'-phosphopantetheinyl transferase" evidence="2">
    <location>
        <begin position="90"/>
        <end position="138"/>
    </location>
</feature>
<protein>
    <submittedName>
        <fullName evidence="3">4'-phosphopantetheinyl transferase superfamily protein</fullName>
    </submittedName>
</protein>
<reference evidence="3" key="1">
    <citation type="submission" date="2020-09" db="EMBL/GenBank/DDBJ databases">
        <title>Taishania pollutisoli gen. nov., sp. nov., Isolated from Tetrabromobisphenol A-Contaminated Soil.</title>
        <authorList>
            <person name="Chen Q."/>
        </authorList>
    </citation>
    <scope>NUCLEOTIDE SEQUENCE</scope>
    <source>
        <strain evidence="3">CZZ-1</strain>
    </source>
</reference>
<dbReference type="EMBL" id="JACVEL010000003">
    <property type="protein sequence ID" value="MBC9811928.1"/>
    <property type="molecule type" value="Genomic_DNA"/>
</dbReference>
<dbReference type="SUPFAM" id="SSF56214">
    <property type="entry name" value="4'-phosphopantetheinyl transferase"/>
    <property type="match status" value="2"/>
</dbReference>
<proteinExistence type="predicted"/>
<dbReference type="RefSeq" id="WP_216713715.1">
    <property type="nucleotide sequence ID" value="NZ_JACVEL010000003.1"/>
</dbReference>
<evidence type="ECO:0000259" key="2">
    <source>
        <dbReference type="Pfam" id="PF01648"/>
    </source>
</evidence>